<keyword evidence="3" id="KW-1185">Reference proteome</keyword>
<evidence type="ECO:0000256" key="1">
    <source>
        <dbReference type="SAM" id="MobiDB-lite"/>
    </source>
</evidence>
<evidence type="ECO:0000313" key="2">
    <source>
        <dbReference type="EMBL" id="MFC7613791.1"/>
    </source>
</evidence>
<reference evidence="3" key="1">
    <citation type="journal article" date="2019" name="Int. J. Syst. Evol. Microbiol.">
        <title>The Global Catalogue of Microorganisms (GCM) 10K type strain sequencing project: providing services to taxonomists for standard genome sequencing and annotation.</title>
        <authorList>
            <consortium name="The Broad Institute Genomics Platform"/>
            <consortium name="The Broad Institute Genome Sequencing Center for Infectious Disease"/>
            <person name="Wu L."/>
            <person name="Ma J."/>
        </authorList>
    </citation>
    <scope>NUCLEOTIDE SEQUENCE [LARGE SCALE GENOMIC DNA]</scope>
    <source>
        <strain evidence="3">JCM 17695</strain>
    </source>
</reference>
<feature type="region of interest" description="Disordered" evidence="1">
    <location>
        <begin position="68"/>
        <end position="98"/>
    </location>
</feature>
<dbReference type="EMBL" id="JBHTEY010000004">
    <property type="protein sequence ID" value="MFC7613791.1"/>
    <property type="molecule type" value="Genomic_DNA"/>
</dbReference>
<evidence type="ECO:0000313" key="3">
    <source>
        <dbReference type="Proteomes" id="UP001596512"/>
    </source>
</evidence>
<sequence>MTLRGRMLRRYGPDVEPWLDRLPGLLDDLAARWGLVLGEPFGGGNSGATLCALRDGVPVVLKVFPRRPRSRAGRPTCCARSPRPAGSRACSPRRTARC</sequence>
<comment type="caution">
    <text evidence="2">The sequence shown here is derived from an EMBL/GenBank/DDBJ whole genome shotgun (WGS) entry which is preliminary data.</text>
</comment>
<proteinExistence type="predicted"/>
<gene>
    <name evidence="2" type="ORF">ACFQV2_09630</name>
</gene>
<dbReference type="Proteomes" id="UP001596512">
    <property type="component" value="Unassembled WGS sequence"/>
</dbReference>
<organism evidence="2 3">
    <name type="scientific">Actinokineospora soli</name>
    <dbReference type="NCBI Taxonomy" id="1048753"/>
    <lineage>
        <taxon>Bacteria</taxon>
        <taxon>Bacillati</taxon>
        <taxon>Actinomycetota</taxon>
        <taxon>Actinomycetes</taxon>
        <taxon>Pseudonocardiales</taxon>
        <taxon>Pseudonocardiaceae</taxon>
        <taxon>Actinokineospora</taxon>
    </lineage>
</organism>
<accession>A0ABW2TLS1</accession>
<name>A0ABW2TLS1_9PSEU</name>
<protein>
    <submittedName>
        <fullName evidence="2">Uncharacterized protein</fullName>
    </submittedName>
</protein>